<feature type="domain" description="Aspartate/ornithine carbamoyltransferase Asp/Orn-binding" evidence="3">
    <location>
        <begin position="1"/>
        <end position="38"/>
    </location>
</feature>
<dbReference type="AlphaFoldDB" id="A0A7J4D1A0"/>
<keyword evidence="1 2" id="KW-0808">Transferase</keyword>
<dbReference type="Proteomes" id="UP000589132">
    <property type="component" value="Unassembled WGS sequence"/>
</dbReference>
<dbReference type="InterPro" id="IPR006131">
    <property type="entry name" value="Asp_carbamoyltransf_Asp/Orn-bd"/>
</dbReference>
<dbReference type="GO" id="GO:0044205">
    <property type="term" value="P:'de novo' UMP biosynthetic process"/>
    <property type="evidence" value="ECO:0007669"/>
    <property type="project" value="UniProtKB-UniPathway"/>
</dbReference>
<comment type="caution">
    <text evidence="4">The sequence shown here is derived from an EMBL/GenBank/DDBJ whole genome shotgun (WGS) entry which is preliminary data.</text>
</comment>
<dbReference type="PRINTS" id="PR00100">
    <property type="entry name" value="AOTCASE"/>
</dbReference>
<accession>A0A7J4D1A0</accession>
<dbReference type="Gene3D" id="3.40.50.1370">
    <property type="entry name" value="Aspartate/ornithine carbamoyltransferase"/>
    <property type="match status" value="1"/>
</dbReference>
<dbReference type="Pfam" id="PF00185">
    <property type="entry name" value="OTCace"/>
    <property type="match status" value="1"/>
</dbReference>
<sequence length="44" mass="5038">HPLPRVDEISTDVDETKHAAYFRQAFNGVPVRMALLEQLMGKKK</sequence>
<dbReference type="UniPathway" id="UPA00070">
    <property type="reaction ID" value="UER00116"/>
</dbReference>
<gene>
    <name evidence="4" type="ORF">EYO15_03305</name>
</gene>
<dbReference type="InterPro" id="IPR006130">
    <property type="entry name" value="Asp/Orn_carbamoylTrfase"/>
</dbReference>
<evidence type="ECO:0000259" key="3">
    <source>
        <dbReference type="Pfam" id="PF00185"/>
    </source>
</evidence>
<evidence type="ECO:0000313" key="5">
    <source>
        <dbReference type="Proteomes" id="UP000589132"/>
    </source>
</evidence>
<comment type="similarity">
    <text evidence="2">Belongs to the aspartate/ornithine carbamoyltransferase superfamily.</text>
</comment>
<protein>
    <submittedName>
        <fullName evidence="4">Aspartate carbamoyltransferase</fullName>
    </submittedName>
</protein>
<organism evidence="4 5">
    <name type="scientific">Marine Group III euryarchaeote</name>
    <dbReference type="NCBI Taxonomy" id="2173149"/>
    <lineage>
        <taxon>Archaea</taxon>
        <taxon>Methanobacteriati</taxon>
        <taxon>Thermoplasmatota</taxon>
        <taxon>Thermoplasmata</taxon>
        <taxon>Candidatus Thermoprofundales</taxon>
    </lineage>
</organism>
<evidence type="ECO:0000256" key="1">
    <source>
        <dbReference type="ARBA" id="ARBA00022679"/>
    </source>
</evidence>
<proteinExistence type="inferred from homology"/>
<reference evidence="5" key="1">
    <citation type="journal article" date="2019" name="bioRxiv">
        <title>Genome diversification in globally distributed novel marine Proteobacteria is linked to environmental adaptation.</title>
        <authorList>
            <person name="Zhou Z."/>
            <person name="Tran P.Q."/>
            <person name="Kieft K."/>
            <person name="Anantharaman K."/>
        </authorList>
    </citation>
    <scope>NUCLEOTIDE SEQUENCE [LARGE SCALE GENOMIC DNA]</scope>
</reference>
<dbReference type="InterPro" id="IPR036901">
    <property type="entry name" value="Asp/Orn_carbamoylTrfase_sf"/>
</dbReference>
<dbReference type="SUPFAM" id="SSF53671">
    <property type="entry name" value="Aspartate/ornithine carbamoyltransferase"/>
    <property type="match status" value="1"/>
</dbReference>
<feature type="non-terminal residue" evidence="4">
    <location>
        <position position="1"/>
    </location>
</feature>
<evidence type="ECO:0000313" key="4">
    <source>
        <dbReference type="EMBL" id="HIA98190.1"/>
    </source>
</evidence>
<evidence type="ECO:0000256" key="2">
    <source>
        <dbReference type="RuleBase" id="RU003634"/>
    </source>
</evidence>
<dbReference type="GO" id="GO:0016597">
    <property type="term" value="F:amino acid binding"/>
    <property type="evidence" value="ECO:0007669"/>
    <property type="project" value="InterPro"/>
</dbReference>
<dbReference type="EMBL" id="DTTC01000217">
    <property type="protein sequence ID" value="HIA98190.1"/>
    <property type="molecule type" value="Genomic_DNA"/>
</dbReference>
<name>A0A7J4D1A0_9ARCH</name>
<dbReference type="GO" id="GO:0006520">
    <property type="term" value="P:amino acid metabolic process"/>
    <property type="evidence" value="ECO:0007669"/>
    <property type="project" value="InterPro"/>
</dbReference>
<dbReference type="GO" id="GO:0016743">
    <property type="term" value="F:carboxyl- or carbamoyltransferase activity"/>
    <property type="evidence" value="ECO:0007669"/>
    <property type="project" value="InterPro"/>
</dbReference>